<keyword evidence="7 13" id="KW-0812">Transmembrane</keyword>
<keyword evidence="11 13" id="KW-0472">Membrane</keyword>
<evidence type="ECO:0000256" key="2">
    <source>
        <dbReference type="ARBA" id="ARBA00004651"/>
    </source>
</evidence>
<dbReference type="HOGENOM" id="CLU_020473_6_0_9"/>
<evidence type="ECO:0000313" key="17">
    <source>
        <dbReference type="Proteomes" id="UP000008457"/>
    </source>
</evidence>
<evidence type="ECO:0000256" key="8">
    <source>
        <dbReference type="ARBA" id="ARBA00022777"/>
    </source>
</evidence>
<feature type="domain" description="HAMP" evidence="15">
    <location>
        <begin position="319"/>
        <end position="371"/>
    </location>
</feature>
<feature type="transmembrane region" description="Helical" evidence="13">
    <location>
        <begin position="293"/>
        <end position="322"/>
    </location>
</feature>
<comment type="catalytic activity">
    <reaction evidence="1">
        <text>ATP + protein L-histidine = ADP + protein N-phospho-L-histidine.</text>
        <dbReference type="EC" id="2.7.13.3"/>
    </reaction>
</comment>
<evidence type="ECO:0000313" key="16">
    <source>
        <dbReference type="EMBL" id="AEE96269.1"/>
    </source>
</evidence>
<dbReference type="AlphaFoldDB" id="F4A336"/>
<proteinExistence type="predicted"/>
<keyword evidence="12" id="KW-0175">Coiled coil</keyword>
<evidence type="ECO:0000256" key="10">
    <source>
        <dbReference type="ARBA" id="ARBA00023012"/>
    </source>
</evidence>
<keyword evidence="5" id="KW-0597">Phosphoprotein</keyword>
<dbReference type="Proteomes" id="UP000008457">
    <property type="component" value="Chromosome"/>
</dbReference>
<keyword evidence="17" id="KW-1185">Reference proteome</keyword>
<dbReference type="Gene3D" id="3.30.565.10">
    <property type="entry name" value="Histidine kinase-like ATPase, C-terminal domain"/>
    <property type="match status" value="1"/>
</dbReference>
<evidence type="ECO:0000256" key="11">
    <source>
        <dbReference type="ARBA" id="ARBA00023136"/>
    </source>
</evidence>
<feature type="domain" description="Histidine kinase" evidence="14">
    <location>
        <begin position="481"/>
        <end position="580"/>
    </location>
</feature>
<dbReference type="KEGG" id="mas:Mahau_1071"/>
<gene>
    <name evidence="16" type="ordered locus">Mahau_1071</name>
</gene>
<dbReference type="SMART" id="SM00304">
    <property type="entry name" value="HAMP"/>
    <property type="match status" value="1"/>
</dbReference>
<accession>F4A336</accession>
<keyword evidence="8 16" id="KW-0418">Kinase</keyword>
<keyword evidence="4" id="KW-1003">Cell membrane</keyword>
<dbReference type="EMBL" id="CP002360">
    <property type="protein sequence ID" value="AEE96269.1"/>
    <property type="molecule type" value="Genomic_DNA"/>
</dbReference>
<evidence type="ECO:0000256" key="3">
    <source>
        <dbReference type="ARBA" id="ARBA00012438"/>
    </source>
</evidence>
<dbReference type="InterPro" id="IPR003594">
    <property type="entry name" value="HATPase_dom"/>
</dbReference>
<dbReference type="PROSITE" id="PS50109">
    <property type="entry name" value="HIS_KIN"/>
    <property type="match status" value="1"/>
</dbReference>
<organism evidence="16 17">
    <name type="scientific">Mahella australiensis (strain DSM 15567 / CIP 107919 / 50-1 BON)</name>
    <dbReference type="NCBI Taxonomy" id="697281"/>
    <lineage>
        <taxon>Bacteria</taxon>
        <taxon>Bacillati</taxon>
        <taxon>Bacillota</taxon>
        <taxon>Clostridia</taxon>
        <taxon>Thermoanaerobacterales</taxon>
        <taxon>Thermoanaerobacterales Family IV. Incertae Sedis</taxon>
        <taxon>Mahella</taxon>
    </lineage>
</organism>
<evidence type="ECO:0000256" key="5">
    <source>
        <dbReference type="ARBA" id="ARBA00022553"/>
    </source>
</evidence>
<dbReference type="STRING" id="697281.Mahau_1071"/>
<dbReference type="PROSITE" id="PS50885">
    <property type="entry name" value="HAMP"/>
    <property type="match status" value="1"/>
</dbReference>
<protein>
    <recommendedName>
        <fullName evidence="3">histidine kinase</fullName>
        <ecNumber evidence="3">2.7.13.3</ecNumber>
    </recommendedName>
</protein>
<dbReference type="Gene3D" id="6.10.340.10">
    <property type="match status" value="1"/>
</dbReference>
<dbReference type="PANTHER" id="PTHR34220">
    <property type="entry name" value="SENSOR HISTIDINE KINASE YPDA"/>
    <property type="match status" value="1"/>
</dbReference>
<dbReference type="Pfam" id="PF00672">
    <property type="entry name" value="HAMP"/>
    <property type="match status" value="1"/>
</dbReference>
<keyword evidence="10" id="KW-0902">Two-component regulatory system</keyword>
<evidence type="ECO:0000256" key="1">
    <source>
        <dbReference type="ARBA" id="ARBA00000085"/>
    </source>
</evidence>
<name>F4A336_MAHA5</name>
<evidence type="ECO:0000259" key="15">
    <source>
        <dbReference type="PROSITE" id="PS50885"/>
    </source>
</evidence>
<evidence type="ECO:0000256" key="13">
    <source>
        <dbReference type="SAM" id="Phobius"/>
    </source>
</evidence>
<dbReference type="EC" id="2.7.13.3" evidence="3"/>
<dbReference type="SUPFAM" id="SSF55874">
    <property type="entry name" value="ATPase domain of HSP90 chaperone/DNA topoisomerase II/histidine kinase"/>
    <property type="match status" value="1"/>
</dbReference>
<reference evidence="16 17" key="2">
    <citation type="journal article" date="2011" name="Stand. Genomic Sci.">
        <title>Complete genome sequence of Mahella australiensis type strain (50-1 BON).</title>
        <authorList>
            <person name="Sikorski J."/>
            <person name="Teshima H."/>
            <person name="Nolan M."/>
            <person name="Lucas S."/>
            <person name="Hammon N."/>
            <person name="Deshpande S."/>
            <person name="Cheng J.F."/>
            <person name="Pitluck S."/>
            <person name="Liolios K."/>
            <person name="Pagani I."/>
            <person name="Ivanova N."/>
            <person name="Huntemann M."/>
            <person name="Mavromatis K."/>
            <person name="Ovchinikova G."/>
            <person name="Pati A."/>
            <person name="Tapia R."/>
            <person name="Han C."/>
            <person name="Goodwin L."/>
            <person name="Chen A."/>
            <person name="Palaniappan K."/>
            <person name="Land M."/>
            <person name="Hauser L."/>
            <person name="Ngatchou-Djao O.D."/>
            <person name="Rohde M."/>
            <person name="Pukall R."/>
            <person name="Spring S."/>
            <person name="Abt B."/>
            <person name="Goker M."/>
            <person name="Detter J.C."/>
            <person name="Woyke T."/>
            <person name="Bristow J."/>
            <person name="Markowitz V."/>
            <person name="Hugenholtz P."/>
            <person name="Eisen J.A."/>
            <person name="Kyrpides N.C."/>
            <person name="Klenk H.P."/>
            <person name="Lapidus A."/>
        </authorList>
    </citation>
    <scope>NUCLEOTIDE SEQUENCE [LARGE SCALE GENOMIC DNA]</scope>
    <source>
        <strain evidence="17">DSM 15567 / CIP 107919 / 50-1 BON</strain>
    </source>
</reference>
<dbReference type="Pfam" id="PF02518">
    <property type="entry name" value="HATPase_c"/>
    <property type="match status" value="1"/>
</dbReference>
<dbReference type="InterPro" id="IPR003660">
    <property type="entry name" value="HAMP_dom"/>
</dbReference>
<dbReference type="Pfam" id="PF06580">
    <property type="entry name" value="His_kinase"/>
    <property type="match status" value="1"/>
</dbReference>
<dbReference type="RefSeq" id="WP_013780699.1">
    <property type="nucleotide sequence ID" value="NC_015520.1"/>
</dbReference>
<dbReference type="SUPFAM" id="SSF158472">
    <property type="entry name" value="HAMP domain-like"/>
    <property type="match status" value="1"/>
</dbReference>
<dbReference type="GO" id="GO:0000155">
    <property type="term" value="F:phosphorelay sensor kinase activity"/>
    <property type="evidence" value="ECO:0007669"/>
    <property type="project" value="InterPro"/>
</dbReference>
<feature type="coiled-coil region" evidence="12">
    <location>
        <begin position="366"/>
        <end position="393"/>
    </location>
</feature>
<feature type="transmembrane region" description="Helical" evidence="13">
    <location>
        <begin position="20"/>
        <end position="37"/>
    </location>
</feature>
<comment type="subcellular location">
    <subcellularLocation>
        <location evidence="2">Cell membrane</location>
        <topology evidence="2">Multi-pass membrane protein</topology>
    </subcellularLocation>
</comment>
<evidence type="ECO:0000256" key="4">
    <source>
        <dbReference type="ARBA" id="ARBA00022475"/>
    </source>
</evidence>
<evidence type="ECO:0000256" key="9">
    <source>
        <dbReference type="ARBA" id="ARBA00022989"/>
    </source>
</evidence>
<sequence length="585" mass="66341">MIKTAFERFRDLSISKKIVLYYLFVFILSTSFLSIVYKEVNNSITNSKVMQISNEITLNINSNITSLINLVDNQSKILISSELVQDALSSSNKGNSAVYVQSLSKYLANFLNFNDFISSIYIFDNNGNKYFVDNVYFNSIDFNKIKSMNWYEQLVDLKGGYILKLDAGKLLEPSNDQPNYVSFVRIINNIDTQEPSGMMIINISKAYLSNYVNSALNAYTSSVLIKDENGADVINSANIDANLSKTITNYIKPNSASIQKINGQVYIISDLKNDYGWNIISVTPFNELNSQFWVYNMTLLIVIIINAVLIILGLLFISLYITQPITKLAHSMSNIKDGHFEEVNVITGNDEIGMLKDVYNKMIIEIQNLIGDIINEQKMKRNLELEVMQAQIKPHFLFNSFDAINSLILMDDTENASKIVRALGKFYKSFLMSGDEEITIKEELDMIDNYLTIQNIRFEDKFDVIKNIDEQTLDYKIPKLILQPLVENAINHGIRPKRGKGLLTIEAKLEGDHVILAVEDNGKGMSDAKIRDIAEGKFSGVGLKSTIERLRLHYNADNIVKIYSKPGKGTRIEITIHIIEENQDV</sequence>
<dbReference type="CDD" id="cd06225">
    <property type="entry name" value="HAMP"/>
    <property type="match status" value="1"/>
</dbReference>
<dbReference type="GO" id="GO:0005886">
    <property type="term" value="C:plasma membrane"/>
    <property type="evidence" value="ECO:0007669"/>
    <property type="project" value="UniProtKB-SubCell"/>
</dbReference>
<dbReference type="InterPro" id="IPR033479">
    <property type="entry name" value="dCache_1"/>
</dbReference>
<dbReference type="OrthoDB" id="9809348at2"/>
<evidence type="ECO:0000256" key="6">
    <source>
        <dbReference type="ARBA" id="ARBA00022679"/>
    </source>
</evidence>
<dbReference type="InterPro" id="IPR010559">
    <property type="entry name" value="Sig_transdc_His_kin_internal"/>
</dbReference>
<keyword evidence="9 13" id="KW-1133">Transmembrane helix</keyword>
<keyword evidence="6" id="KW-0808">Transferase</keyword>
<dbReference type="eggNOG" id="COG2972">
    <property type="taxonomic scope" value="Bacteria"/>
</dbReference>
<dbReference type="InterPro" id="IPR005467">
    <property type="entry name" value="His_kinase_dom"/>
</dbReference>
<evidence type="ECO:0000259" key="14">
    <source>
        <dbReference type="PROSITE" id="PS50109"/>
    </source>
</evidence>
<evidence type="ECO:0000256" key="12">
    <source>
        <dbReference type="SAM" id="Coils"/>
    </source>
</evidence>
<reference evidence="17" key="1">
    <citation type="submission" date="2010-11" db="EMBL/GenBank/DDBJ databases">
        <title>The complete genome of Mahella australiensis DSM 15567.</title>
        <authorList>
            <consortium name="US DOE Joint Genome Institute (JGI-PGF)"/>
            <person name="Lucas S."/>
            <person name="Copeland A."/>
            <person name="Lapidus A."/>
            <person name="Bruce D."/>
            <person name="Goodwin L."/>
            <person name="Pitluck S."/>
            <person name="Kyrpides N."/>
            <person name="Mavromatis K."/>
            <person name="Pagani I."/>
            <person name="Ivanova N."/>
            <person name="Teshima H."/>
            <person name="Brettin T."/>
            <person name="Detter J.C."/>
            <person name="Han C."/>
            <person name="Tapia R."/>
            <person name="Land M."/>
            <person name="Hauser L."/>
            <person name="Markowitz V."/>
            <person name="Cheng J.-F."/>
            <person name="Hugenholtz P."/>
            <person name="Woyke T."/>
            <person name="Wu D."/>
            <person name="Spring S."/>
            <person name="Pukall R."/>
            <person name="Steenblock K."/>
            <person name="Schneider S."/>
            <person name="Klenk H.-P."/>
            <person name="Eisen J.A."/>
        </authorList>
    </citation>
    <scope>NUCLEOTIDE SEQUENCE [LARGE SCALE GENOMIC DNA]</scope>
    <source>
        <strain evidence="17">DSM 15567 / CIP 107919 / 50-1 BON</strain>
    </source>
</reference>
<dbReference type="InterPro" id="IPR036890">
    <property type="entry name" value="HATPase_C_sf"/>
</dbReference>
<dbReference type="PANTHER" id="PTHR34220:SF7">
    <property type="entry name" value="SENSOR HISTIDINE KINASE YPDA"/>
    <property type="match status" value="1"/>
</dbReference>
<dbReference type="InterPro" id="IPR050640">
    <property type="entry name" value="Bact_2-comp_sensor_kinase"/>
</dbReference>
<evidence type="ECO:0000256" key="7">
    <source>
        <dbReference type="ARBA" id="ARBA00022692"/>
    </source>
</evidence>
<dbReference type="Pfam" id="PF02743">
    <property type="entry name" value="dCache_1"/>
    <property type="match status" value="1"/>
</dbReference>